<reference evidence="11" key="1">
    <citation type="journal article" date="2020" name="mSystems">
        <title>Genome- and Community-Level Interaction Insights into Carbon Utilization and Element Cycling Functions of Hydrothermarchaeota in Hydrothermal Sediment.</title>
        <authorList>
            <person name="Zhou Z."/>
            <person name="Liu Y."/>
            <person name="Xu W."/>
            <person name="Pan J."/>
            <person name="Luo Z.H."/>
            <person name="Li M."/>
        </authorList>
    </citation>
    <scope>NUCLEOTIDE SEQUENCE [LARGE SCALE GENOMIC DNA]</scope>
    <source>
        <strain evidence="11">SpSt-897</strain>
    </source>
</reference>
<dbReference type="InterPro" id="IPR007507">
    <property type="entry name" value="Glycos_transf_N"/>
</dbReference>
<dbReference type="Gene3D" id="3.40.50.2000">
    <property type="entry name" value="Glycogen Phosphorylase B"/>
    <property type="match status" value="1"/>
</dbReference>
<dbReference type="GO" id="GO:0043842">
    <property type="term" value="F:Kdo transferase activity"/>
    <property type="evidence" value="ECO:0007669"/>
    <property type="project" value="UniProtKB-EC"/>
</dbReference>
<comment type="function">
    <text evidence="9">Involved in lipopolysaccharide (LPS) biosynthesis. Catalyzes the transfer of 3-deoxy-D-manno-octulosonate (Kdo) residue(s) from CMP-Kdo to lipid IV(A), the tetraacyldisaccharide-1,4'-bisphosphate precursor of lipid A.</text>
</comment>
<feature type="site" description="Transition state stabilizer" evidence="8">
    <location>
        <position position="138"/>
    </location>
</feature>
<feature type="site" description="Transition state stabilizer" evidence="8">
    <location>
        <position position="216"/>
    </location>
</feature>
<dbReference type="GO" id="GO:0009245">
    <property type="term" value="P:lipid A biosynthetic process"/>
    <property type="evidence" value="ECO:0007669"/>
    <property type="project" value="TreeGrafter"/>
</dbReference>
<proteinExistence type="inferred from homology"/>
<evidence type="ECO:0000256" key="6">
    <source>
        <dbReference type="ARBA" id="ARBA00049183"/>
    </source>
</evidence>
<keyword evidence="9" id="KW-1003">Cell membrane</keyword>
<dbReference type="Gene3D" id="3.40.50.11720">
    <property type="entry name" value="3-Deoxy-D-manno-octulosonic-acid transferase, N-terminal domain"/>
    <property type="match status" value="1"/>
</dbReference>
<keyword evidence="9" id="KW-0448">Lipopolysaccharide biosynthesis</keyword>
<accession>A0A7C3V7I5</accession>
<dbReference type="GO" id="GO:0005886">
    <property type="term" value="C:plasma membrane"/>
    <property type="evidence" value="ECO:0007669"/>
    <property type="project" value="UniProtKB-SubCell"/>
</dbReference>
<dbReference type="EMBL" id="DTMF01000146">
    <property type="protein sequence ID" value="HGF33880.1"/>
    <property type="molecule type" value="Genomic_DNA"/>
</dbReference>
<protein>
    <recommendedName>
        <fullName evidence="3 9">3-deoxy-D-manno-octulosonic acid transferase</fullName>
        <shortName evidence="9">Kdo transferase</shortName>
        <ecNumber evidence="2 9">2.4.99.12</ecNumber>
    </recommendedName>
    <alternativeName>
        <fullName evidence="5 9">Lipid IV(A) 3-deoxy-D-manno-octulosonic acid transferase</fullName>
    </alternativeName>
</protein>
<keyword evidence="9" id="KW-0812">Transmembrane</keyword>
<evidence type="ECO:0000256" key="8">
    <source>
        <dbReference type="PIRSR" id="PIRSR639901-2"/>
    </source>
</evidence>
<organism evidence="11">
    <name type="scientific">Desulfobacca acetoxidans</name>
    <dbReference type="NCBI Taxonomy" id="60893"/>
    <lineage>
        <taxon>Bacteria</taxon>
        <taxon>Pseudomonadati</taxon>
        <taxon>Thermodesulfobacteriota</taxon>
        <taxon>Desulfobaccia</taxon>
        <taxon>Desulfobaccales</taxon>
        <taxon>Desulfobaccaceae</taxon>
        <taxon>Desulfobacca</taxon>
    </lineage>
</organism>
<evidence type="ECO:0000256" key="5">
    <source>
        <dbReference type="ARBA" id="ARBA00031445"/>
    </source>
</evidence>
<keyword evidence="9" id="KW-0472">Membrane</keyword>
<evidence type="ECO:0000256" key="7">
    <source>
        <dbReference type="PIRSR" id="PIRSR639901-1"/>
    </source>
</evidence>
<gene>
    <name evidence="11" type="ORF">ENW96_05750</name>
</gene>
<dbReference type="Pfam" id="PF04413">
    <property type="entry name" value="Glycos_transf_N"/>
    <property type="match status" value="1"/>
</dbReference>
<name>A0A7C3V7I5_9BACT</name>
<evidence type="ECO:0000256" key="1">
    <source>
        <dbReference type="ARBA" id="ARBA00004713"/>
    </source>
</evidence>
<comment type="similarity">
    <text evidence="9">Belongs to the glycosyltransferase group 1 family.</text>
</comment>
<dbReference type="InterPro" id="IPR039901">
    <property type="entry name" value="Kdotransferase"/>
</dbReference>
<comment type="catalytic activity">
    <reaction evidence="6 9">
        <text>lipid IVA (E. coli) + CMP-3-deoxy-beta-D-manno-octulosonate = alpha-Kdo-(2-&gt;6)-lipid IVA (E. coli) + CMP + H(+)</text>
        <dbReference type="Rhea" id="RHEA:28066"/>
        <dbReference type="ChEBI" id="CHEBI:15378"/>
        <dbReference type="ChEBI" id="CHEBI:58603"/>
        <dbReference type="ChEBI" id="CHEBI:60364"/>
        <dbReference type="ChEBI" id="CHEBI:60377"/>
        <dbReference type="ChEBI" id="CHEBI:85987"/>
        <dbReference type="EC" id="2.4.99.12"/>
    </reaction>
</comment>
<evidence type="ECO:0000256" key="2">
    <source>
        <dbReference type="ARBA" id="ARBA00012621"/>
    </source>
</evidence>
<dbReference type="AlphaFoldDB" id="A0A7C3V7I5"/>
<sequence>MDKQFAYLIYFLFSLKAGVLAWPYFWWHLKRRGQGESFFPRLGLRLPAGELPAGSPRLWIHGVSVGEVMSALPLVEELKKLLPRAAFLITTGTETGQALAHRQFAPHGAYVCYFPLDIPWAVHRYLDHLRPDVFIALESELWPNFLLSARRRGVRLALLNARLSEKSFARFSLFKGYVVELFNLFEVIAAGSPQDYARLCALGLSEDQVVMAGNLKIDRLLGLRTKAVSSTLLSTAPRTARGENSATEALSASMPGDLREALNLEGQPVFLAASTHPGEDEAVIEAFEQLLGPYPSLVLLLAPRHPQRAAEVGRLLRQRGLAFQLWHRLKAGQETRTQPVVVVDTIGDLLGLYGVADVAFVGGSLVPHGGQNLLEPAAWGVAPLYGPHVGNFLWAKDILDAARAGITVHDALTMAVAVRNLLDHPDLRREMGARALAALAPHQGAAARQARLIVKMLCGGPTGA</sequence>
<dbReference type="UniPathway" id="UPA00958"/>
<evidence type="ECO:0000256" key="3">
    <source>
        <dbReference type="ARBA" id="ARBA00019077"/>
    </source>
</evidence>
<dbReference type="PANTHER" id="PTHR42755:SF1">
    <property type="entry name" value="3-DEOXY-D-MANNO-OCTULOSONIC ACID TRANSFERASE, MITOCHONDRIAL-RELATED"/>
    <property type="match status" value="1"/>
</dbReference>
<comment type="pathway">
    <text evidence="1 9">Bacterial outer membrane biogenesis; LPS core biosynthesis.</text>
</comment>
<evidence type="ECO:0000256" key="4">
    <source>
        <dbReference type="ARBA" id="ARBA00022679"/>
    </source>
</evidence>
<feature type="active site" description="Proton acceptor" evidence="7">
    <location>
        <position position="67"/>
    </location>
</feature>
<dbReference type="InterPro" id="IPR038107">
    <property type="entry name" value="Glycos_transf_N_sf"/>
</dbReference>
<evidence type="ECO:0000256" key="9">
    <source>
        <dbReference type="RuleBase" id="RU365103"/>
    </source>
</evidence>
<comment type="subcellular location">
    <subcellularLocation>
        <location evidence="9">Cell membrane</location>
    </subcellularLocation>
</comment>
<comment type="caution">
    <text evidence="11">The sequence shown here is derived from an EMBL/GenBank/DDBJ whole genome shotgun (WGS) entry which is preliminary data.</text>
</comment>
<dbReference type="GO" id="GO:0009244">
    <property type="term" value="P:lipopolysaccharide core region biosynthetic process"/>
    <property type="evidence" value="ECO:0007669"/>
    <property type="project" value="UniProtKB-UniRule"/>
</dbReference>
<evidence type="ECO:0000313" key="11">
    <source>
        <dbReference type="EMBL" id="HGF33880.1"/>
    </source>
</evidence>
<evidence type="ECO:0000259" key="10">
    <source>
        <dbReference type="Pfam" id="PF04413"/>
    </source>
</evidence>
<dbReference type="SUPFAM" id="SSF53756">
    <property type="entry name" value="UDP-Glycosyltransferase/glycogen phosphorylase"/>
    <property type="match status" value="1"/>
</dbReference>
<feature type="domain" description="3-deoxy-D-manno-octulosonic-acid transferase N-terminal" evidence="10">
    <location>
        <begin position="52"/>
        <end position="218"/>
    </location>
</feature>
<keyword evidence="9" id="KW-1133">Transmembrane helix</keyword>
<dbReference type="PANTHER" id="PTHR42755">
    <property type="entry name" value="3-DEOXY-MANNO-OCTULOSONATE CYTIDYLYLTRANSFERASE"/>
    <property type="match status" value="1"/>
</dbReference>
<dbReference type="EC" id="2.4.99.12" evidence="2 9"/>
<keyword evidence="4 9" id="KW-0808">Transferase</keyword>
<feature type="transmembrane region" description="Helical" evidence="9">
    <location>
        <begin position="7"/>
        <end position="27"/>
    </location>
</feature>